<dbReference type="RefSeq" id="WP_093633428.1">
    <property type="nucleotide sequence ID" value="NZ_FPBH01000003.1"/>
</dbReference>
<proteinExistence type="predicted"/>
<name>A0A1I7A9U3_9BURK</name>
<dbReference type="Proteomes" id="UP000198844">
    <property type="component" value="Unassembled WGS sequence"/>
</dbReference>
<dbReference type="EMBL" id="FPBH01000003">
    <property type="protein sequence ID" value="SFT71689.1"/>
    <property type="molecule type" value="Genomic_DNA"/>
</dbReference>
<reference evidence="1 2" key="1">
    <citation type="submission" date="2016-10" db="EMBL/GenBank/DDBJ databases">
        <authorList>
            <person name="de Groot N.N."/>
        </authorList>
    </citation>
    <scope>NUCLEOTIDE SEQUENCE [LARGE SCALE GENOMIC DNA]</scope>
    <source>
        <strain evidence="1 2">LMG 27731</strain>
    </source>
</reference>
<dbReference type="Pfam" id="PF20293">
    <property type="entry name" value="MC6"/>
    <property type="match status" value="1"/>
</dbReference>
<evidence type="ECO:0000313" key="1">
    <source>
        <dbReference type="EMBL" id="SFT71689.1"/>
    </source>
</evidence>
<sequence>MILPSKHLPQDRALLTVGAHVLNFLGRPKTVSALWEELNRHDADLTAAMPRRIAYDWFLLSLDLLYALGAIELDSGLVARRTA</sequence>
<dbReference type="AlphaFoldDB" id="A0A1I7A9U3"/>
<accession>A0A1I7A9U3</accession>
<organism evidence="1 2">
    <name type="scientific">Paraburkholderia aspalathi</name>
    <dbReference type="NCBI Taxonomy" id="1324617"/>
    <lineage>
        <taxon>Bacteria</taxon>
        <taxon>Pseudomonadati</taxon>
        <taxon>Pseudomonadota</taxon>
        <taxon>Betaproteobacteria</taxon>
        <taxon>Burkholderiales</taxon>
        <taxon>Burkholderiaceae</taxon>
        <taxon>Paraburkholderia</taxon>
    </lineage>
</organism>
<evidence type="ECO:0000313" key="2">
    <source>
        <dbReference type="Proteomes" id="UP000198844"/>
    </source>
</evidence>
<dbReference type="OrthoDB" id="4555046at2"/>
<gene>
    <name evidence="1" type="ORF">SAMN05192563_1003204</name>
</gene>
<dbReference type="InterPro" id="IPR046897">
    <property type="entry name" value="ABC-3C_MC6"/>
</dbReference>
<protein>
    <submittedName>
        <fullName evidence="1">Uncharacterized protein</fullName>
    </submittedName>
</protein>